<keyword evidence="1" id="KW-0472">Membrane</keyword>
<dbReference type="Proteomes" id="UP000240880">
    <property type="component" value="Unassembled WGS sequence"/>
</dbReference>
<feature type="transmembrane region" description="Helical" evidence="1">
    <location>
        <begin position="65"/>
        <end position="86"/>
    </location>
</feature>
<keyword evidence="1" id="KW-0812">Transmembrane</keyword>
<proteinExistence type="predicted"/>
<comment type="caution">
    <text evidence="2">The sequence shown here is derived from an EMBL/GenBank/DDBJ whole genome shotgun (WGS) entry which is preliminary data.</text>
</comment>
<sequence length="351" mass="38502">MVKFYQVLIYCSIAITLISAHFGVFLPVFAWGAFLLLFLLINLFKKLSFEFLKKGYQLLRKNLKLIVIITLVYSVFFSYAQQTLLIDDVSYTQYGLFHLVLPSGLSYVISFVPPVPESSMPFPLWGPFVSITTNYFDFAATPLSIAITLLVSFLVSLNFTLYLELYRSVKNAVAEGRMVSVASTATLFSTALACSCELFTGLLAAVEPESVALGVLSFITQINIAFLVLAILLLLSGFFAISYRLYYDHPPKMESVKQNALPLITLVPFLFVLLLGGSLGLYLSLITAALIALSIPLDKKTGFVILGFSLPSLLLKASLAPVSALLGVAGAFSKGVRTLWWSIQTATTRTS</sequence>
<evidence type="ECO:0000313" key="2">
    <source>
        <dbReference type="EMBL" id="PSN81805.1"/>
    </source>
</evidence>
<feature type="transmembrane region" description="Helical" evidence="1">
    <location>
        <begin position="313"/>
        <end position="332"/>
    </location>
</feature>
<feature type="transmembrane region" description="Helical" evidence="1">
    <location>
        <begin position="143"/>
        <end position="163"/>
    </location>
</feature>
<keyword evidence="1" id="KW-1133">Transmembrane helix</keyword>
<protein>
    <submittedName>
        <fullName evidence="2">Uncharacterized protein</fullName>
    </submittedName>
</protein>
<dbReference type="EMBL" id="NEXC01000147">
    <property type="protein sequence ID" value="PSN81805.1"/>
    <property type="molecule type" value="Genomic_DNA"/>
</dbReference>
<dbReference type="AlphaFoldDB" id="A0A2R6A663"/>
<evidence type="ECO:0000256" key="1">
    <source>
        <dbReference type="SAM" id="Phobius"/>
    </source>
</evidence>
<gene>
    <name evidence="2" type="ORF">B9Q01_10040</name>
</gene>
<name>A0A2R6A663_9ARCH</name>
<accession>A0A2R6A663</accession>
<feature type="transmembrane region" description="Helical" evidence="1">
    <location>
        <begin position="218"/>
        <end position="243"/>
    </location>
</feature>
<reference evidence="2 3" key="1">
    <citation type="submission" date="2017-04" db="EMBL/GenBank/DDBJ databases">
        <title>Novel microbial lineages endemic to geothermal iron-oxide mats fill important gaps in the evolutionary history of Archaea.</title>
        <authorList>
            <person name="Jay Z.J."/>
            <person name="Beam J.P."/>
            <person name="Dlakic M."/>
            <person name="Rusch D.B."/>
            <person name="Kozubal M.A."/>
            <person name="Inskeep W.P."/>
        </authorList>
    </citation>
    <scope>NUCLEOTIDE SEQUENCE [LARGE SCALE GENOMIC DNA]</scope>
    <source>
        <strain evidence="2">OSP_D</strain>
    </source>
</reference>
<organism evidence="2 3">
    <name type="scientific">Candidatus Marsarchaeota G1 archaeon OSP_D</name>
    <dbReference type="NCBI Taxonomy" id="1978155"/>
    <lineage>
        <taxon>Archaea</taxon>
        <taxon>Candidatus Marsarchaeota</taxon>
        <taxon>Candidatus Marsarchaeota group 1</taxon>
    </lineage>
</organism>
<feature type="transmembrane region" description="Helical" evidence="1">
    <location>
        <begin position="184"/>
        <end position="206"/>
    </location>
</feature>
<feature type="transmembrane region" description="Helical" evidence="1">
    <location>
        <begin position="28"/>
        <end position="44"/>
    </location>
</feature>
<evidence type="ECO:0000313" key="3">
    <source>
        <dbReference type="Proteomes" id="UP000240880"/>
    </source>
</evidence>
<feature type="transmembrane region" description="Helical" evidence="1">
    <location>
        <begin position="263"/>
        <end position="293"/>
    </location>
</feature>